<dbReference type="HOGENOM" id="CLU_839880_0_0_1"/>
<dbReference type="VEuPathDB" id="MicrosporidiaDB:THOM_2815"/>
<dbReference type="AlphaFoldDB" id="L7JTB1"/>
<dbReference type="EMBL" id="JH994055">
    <property type="protein sequence ID" value="ELQ74276.1"/>
    <property type="molecule type" value="Genomic_DNA"/>
</dbReference>
<dbReference type="Proteomes" id="UP000011185">
    <property type="component" value="Unassembled WGS sequence"/>
</dbReference>
<accession>L7JTB1</accession>
<sequence>MGIYHLLLTFIFSLKIQLTSASNQPSTSTSLMLTEVTYEMTDRNSRTEFFNRYTYKYIEICYMYKEIKRILSVVDERHKILSTVFSINFFKTNVLEPNDCKLMFDCYVNFLIVLRDMKKTSAADEEFGKDRIQYWETNAKIYDIVAQFFSVLLFFIVSDRNSFEPMSDDQEFHDLSINMDAPDFEKEKGELMYADVKDMEKVDFMYKRLKDMVNDINNIIHSTGTVLWHNLSMLTKEAERFQNKSLHSGSTISYLKEELEFWKLEVRCGILKKNSHLWFNLFGATIQEITLQTPNPNVSESNNELVDNIYSRKQSEQSKKCKSKRRKNRSI</sequence>
<protein>
    <submittedName>
        <fullName evidence="2">Uncharacterized protein</fullName>
    </submittedName>
</protein>
<feature type="signal peptide" evidence="1">
    <location>
        <begin position="1"/>
        <end position="21"/>
    </location>
</feature>
<proteinExistence type="predicted"/>
<evidence type="ECO:0000313" key="2">
    <source>
        <dbReference type="EMBL" id="ELQ74276.1"/>
    </source>
</evidence>
<keyword evidence="3" id="KW-1185">Reference proteome</keyword>
<name>L7JTB1_TRAHO</name>
<evidence type="ECO:0000313" key="3">
    <source>
        <dbReference type="Proteomes" id="UP000011185"/>
    </source>
</evidence>
<reference evidence="2 3" key="1">
    <citation type="journal article" date="2012" name="PLoS Pathog.">
        <title>The genome of the obligate intracellular parasite Trachipleistophora hominis: new insights into microsporidian genome dynamics and reductive evolution.</title>
        <authorList>
            <person name="Heinz E."/>
            <person name="Williams T.A."/>
            <person name="Nakjang S."/>
            <person name="Noel C.J."/>
            <person name="Swan D.C."/>
            <person name="Goldberg A.V."/>
            <person name="Harris S.R."/>
            <person name="Weinmaier T."/>
            <person name="Markert S."/>
            <person name="Becher D."/>
            <person name="Bernhardt J."/>
            <person name="Dagan T."/>
            <person name="Hacker C."/>
            <person name="Lucocq J.M."/>
            <person name="Schweder T."/>
            <person name="Rattei T."/>
            <person name="Hall N."/>
            <person name="Hirt R.P."/>
            <person name="Embley T.M."/>
        </authorList>
    </citation>
    <scope>NUCLEOTIDE SEQUENCE [LARGE SCALE GENOMIC DNA]</scope>
</reference>
<feature type="chain" id="PRO_5003978716" evidence="1">
    <location>
        <begin position="22"/>
        <end position="331"/>
    </location>
</feature>
<dbReference type="InParanoid" id="L7JTB1"/>
<organism evidence="2 3">
    <name type="scientific">Trachipleistophora hominis</name>
    <name type="common">Microsporidian parasite</name>
    <dbReference type="NCBI Taxonomy" id="72359"/>
    <lineage>
        <taxon>Eukaryota</taxon>
        <taxon>Fungi</taxon>
        <taxon>Fungi incertae sedis</taxon>
        <taxon>Microsporidia</taxon>
        <taxon>Pleistophoridae</taxon>
        <taxon>Trachipleistophora</taxon>
    </lineage>
</organism>
<keyword evidence="1" id="KW-0732">Signal</keyword>
<evidence type="ECO:0000256" key="1">
    <source>
        <dbReference type="SAM" id="SignalP"/>
    </source>
</evidence>
<gene>
    <name evidence="2" type="ORF">THOM_2815</name>
</gene>